<dbReference type="EMBL" id="VSSQ01000030">
    <property type="protein sequence ID" value="MPL66058.1"/>
    <property type="molecule type" value="Genomic_DNA"/>
</dbReference>
<dbReference type="AlphaFoldDB" id="A0A644TGF3"/>
<feature type="domain" description="4Fe-4S ferredoxin-type" evidence="1">
    <location>
        <begin position="59"/>
        <end position="88"/>
    </location>
</feature>
<accession>A0A644TGF3</accession>
<dbReference type="SUPFAM" id="SSF54862">
    <property type="entry name" value="4Fe-4S ferredoxins"/>
    <property type="match status" value="1"/>
</dbReference>
<organism evidence="2">
    <name type="scientific">bioreactor metagenome</name>
    <dbReference type="NCBI Taxonomy" id="1076179"/>
    <lineage>
        <taxon>unclassified sequences</taxon>
        <taxon>metagenomes</taxon>
        <taxon>ecological metagenomes</taxon>
    </lineage>
</organism>
<dbReference type="SUPFAM" id="SSF52540">
    <property type="entry name" value="P-loop containing nucleoside triphosphate hydrolases"/>
    <property type="match status" value="1"/>
</dbReference>
<feature type="domain" description="4Fe-4S ferredoxin-type" evidence="1">
    <location>
        <begin position="90"/>
        <end position="120"/>
    </location>
</feature>
<dbReference type="PROSITE" id="PS00198">
    <property type="entry name" value="4FE4S_FER_1"/>
    <property type="match status" value="1"/>
</dbReference>
<dbReference type="InterPro" id="IPR017900">
    <property type="entry name" value="4Fe4S_Fe_S_CS"/>
</dbReference>
<dbReference type="Pfam" id="PF01656">
    <property type="entry name" value="CbiA"/>
    <property type="match status" value="1"/>
</dbReference>
<evidence type="ECO:0000313" key="2">
    <source>
        <dbReference type="EMBL" id="MPL66058.1"/>
    </source>
</evidence>
<dbReference type="InterPro" id="IPR027417">
    <property type="entry name" value="P-loop_NTPase"/>
</dbReference>
<dbReference type="InterPro" id="IPR017896">
    <property type="entry name" value="4Fe4S_Fe-S-bd"/>
</dbReference>
<dbReference type="Gene3D" id="3.40.50.300">
    <property type="entry name" value="P-loop containing nucleotide triphosphate hydrolases"/>
    <property type="match status" value="2"/>
</dbReference>
<dbReference type="PANTHER" id="PTHR43534">
    <property type="entry name" value="MIND SUPERFAMILY P-LOOP ATPASE CONTAINING AN INSERTED FERREDOXIN DOMAIN"/>
    <property type="match status" value="1"/>
</dbReference>
<proteinExistence type="predicted"/>
<dbReference type="PANTHER" id="PTHR43534:SF1">
    <property type="entry name" value="4FE-4S CLUSTER CONTAINING PARA FAMILY ATPASE PROTEIN"/>
    <property type="match status" value="1"/>
</dbReference>
<dbReference type="PROSITE" id="PS51379">
    <property type="entry name" value="4FE4S_FER_2"/>
    <property type="match status" value="2"/>
</dbReference>
<name>A0A644TGF3_9ZZZZ</name>
<protein>
    <recommendedName>
        <fullName evidence="1">4Fe-4S ferredoxin-type domain-containing protein</fullName>
    </recommendedName>
</protein>
<dbReference type="InterPro" id="IPR002586">
    <property type="entry name" value="CobQ/CobB/MinD/ParA_Nub-bd_dom"/>
</dbReference>
<gene>
    <name evidence="2" type="ORF">SDC9_11726</name>
</gene>
<dbReference type="Gene3D" id="3.30.70.20">
    <property type="match status" value="1"/>
</dbReference>
<dbReference type="Pfam" id="PF00037">
    <property type="entry name" value="Fer4"/>
    <property type="match status" value="2"/>
</dbReference>
<evidence type="ECO:0000259" key="1">
    <source>
        <dbReference type="PROSITE" id="PS51379"/>
    </source>
</evidence>
<sequence>MTITVASGKGGAGKTSLAAALAASVGSSCIVADCDVDAANGAIALHARLRESGPYFAGPGYRMEPSLCIGCGRCMPACRFNAIRTDETRRTYLIAEELCERCGACTDHCPVDAIQGFTKEAGRLSVSDCPLGMTLIHAELVPGEDTSGKLVNQVRRRADTINPGNAIIIVDAPPGIGCPVIASLSGADIVLLVVDSTISGLRDSLRLSELAAGMDKRIIAIINKTGLDEEIDNKIRVAMTQSSIPVMGEIPFDPLLRSVEEKDLTWIDVAGEAGLKAKAAVRAVLEYAQMQMIY</sequence>
<reference evidence="2" key="1">
    <citation type="submission" date="2019-08" db="EMBL/GenBank/DDBJ databases">
        <authorList>
            <person name="Kucharzyk K."/>
            <person name="Murdoch R.W."/>
            <person name="Higgins S."/>
            <person name="Loffler F."/>
        </authorList>
    </citation>
    <scope>NUCLEOTIDE SEQUENCE</scope>
</reference>
<comment type="caution">
    <text evidence="2">The sequence shown here is derived from an EMBL/GenBank/DDBJ whole genome shotgun (WGS) entry which is preliminary data.</text>
</comment>